<reference evidence="1 2" key="1">
    <citation type="journal article" date="2019" name="Microb. Cell Fact.">
        <title>Exploring novel herbicidin analogues by transcriptional regulator overexpression and MS/MS molecular networking.</title>
        <authorList>
            <person name="Shi Y."/>
            <person name="Gu R."/>
            <person name="Li Y."/>
            <person name="Wang X."/>
            <person name="Ren W."/>
            <person name="Li X."/>
            <person name="Wang L."/>
            <person name="Xie Y."/>
            <person name="Hong B."/>
        </authorList>
    </citation>
    <scope>NUCLEOTIDE SEQUENCE [LARGE SCALE GENOMIC DNA]</scope>
    <source>
        <strain evidence="1 2">US-43</strain>
    </source>
</reference>
<dbReference type="OrthoDB" id="3211423at2"/>
<evidence type="ECO:0000313" key="2">
    <source>
        <dbReference type="Proteomes" id="UP000327000"/>
    </source>
</evidence>
<evidence type="ECO:0000313" key="1">
    <source>
        <dbReference type="EMBL" id="KAB7833571.1"/>
    </source>
</evidence>
<dbReference type="AlphaFoldDB" id="A0A5N5VZH1"/>
<accession>A0A5N5VZH1</accession>
<gene>
    <name evidence="1" type="ORF">FRZ00_33315</name>
</gene>
<comment type="caution">
    <text evidence="1">The sequence shown here is derived from an EMBL/GenBank/DDBJ whole genome shotgun (WGS) entry which is preliminary data.</text>
</comment>
<dbReference type="Proteomes" id="UP000327000">
    <property type="component" value="Unassembled WGS sequence"/>
</dbReference>
<protein>
    <submittedName>
        <fullName evidence="1">Uncharacterized protein</fullName>
    </submittedName>
</protein>
<dbReference type="EMBL" id="VOKX01000132">
    <property type="protein sequence ID" value="KAB7833571.1"/>
    <property type="molecule type" value="Genomic_DNA"/>
</dbReference>
<sequence>MHSPSSAQIHIPRTGVLPLFEVPRVDFQALFLELSPRDSFRVDTRSRDGEWLHKYVDRPLPKVPPYGPYALYLADELDRFRWMCFDLDSKRGDTLPDLATLLRWLEEAGLTYVVAASGSDGGRHVWVTAATPLDATLVSAIAEAAAKRLPTLDFGMLNNPGSGAARPIGAPHREGGRSQLHVPHDEQRAAALLAPDTCGNPTEAFTRLLLIIDAVQAPADVRVRRVRPEAVEVIDDELGPRLPGTPNTLLDDETYRLLTRRPADDRISETLASLLDRLALRRWNWPMVERLMDDPRHRDGGLLHVFTSARRRGLRIVLTEKQARAKLLRQWERCVAYAATLPLTEDSLEWTENIGAVVELVEQVQAAADACPGRWAEDSGPGDRAALDLRCLYALRAGTTVLNLDCRRAALAVGGSKSGMHRAQTRLSLDGWLAPRDSDGPAGTHELLPVTPSHPGFAHVAQGGTQGTPPPVGDRRTRLISRLQERLAAGQADVFAYGRANATHAGGLGHHAGRIYQQLVEHADRPLSFTEVCQLTGYRPRTVAKHLGAMRGLMVATRAVMTVHHECPTCQAAPGERCRTAAGAVLRRRGADQHAARQALATERSGTPYYRPRPGSLVAAAKVLGSHGRLAARARRYAVETELYRWWCQEEEWMRAPKKGIRTGVQTHEDQADIVLTTLPRQPRRRYPRGADGRGDHAAAKARIERRIATA</sequence>
<name>A0A5N5VZH1_STRMB</name>
<proteinExistence type="predicted"/>
<dbReference type="CDD" id="cd00525">
    <property type="entry name" value="AE_Prim_S_like"/>
    <property type="match status" value="1"/>
</dbReference>
<organism evidence="1 2">
    <name type="scientific">Streptomyces mobaraensis</name>
    <name type="common">Streptoverticillium mobaraense</name>
    <dbReference type="NCBI Taxonomy" id="35621"/>
    <lineage>
        <taxon>Bacteria</taxon>
        <taxon>Bacillati</taxon>
        <taxon>Actinomycetota</taxon>
        <taxon>Actinomycetes</taxon>
        <taxon>Kitasatosporales</taxon>
        <taxon>Streptomycetaceae</taxon>
        <taxon>Streptomyces</taxon>
    </lineage>
</organism>
<keyword evidence="2" id="KW-1185">Reference proteome</keyword>